<proteinExistence type="predicted"/>
<sequence>MRERKGDPGRGEGGGFMIGPLPTRARPDVSVSRARQSTLQFRTPWWSQQQQQQQKQPPPPSPSQPILLGRREINPPANSPAAVDSGSPPSRLGFGPDPLSLLVLPPYSSVRPSPSSEEEHG</sequence>
<dbReference type="InParanoid" id="G2QAY0"/>
<dbReference type="AlphaFoldDB" id="G2QAY0"/>
<dbReference type="GeneID" id="11510822"/>
<feature type="compositionally biased region" description="Low complexity" evidence="1">
    <location>
        <begin position="96"/>
        <end position="115"/>
    </location>
</feature>
<keyword evidence="3" id="KW-1185">Reference proteome</keyword>
<evidence type="ECO:0000313" key="2">
    <source>
        <dbReference type="EMBL" id="AEO56772.1"/>
    </source>
</evidence>
<feature type="region of interest" description="Disordered" evidence="1">
    <location>
        <begin position="1"/>
        <end position="121"/>
    </location>
</feature>
<evidence type="ECO:0000256" key="1">
    <source>
        <dbReference type="SAM" id="MobiDB-lite"/>
    </source>
</evidence>
<dbReference type="EMBL" id="CP003003">
    <property type="protein sequence ID" value="AEO56772.1"/>
    <property type="molecule type" value="Genomic_DNA"/>
</dbReference>
<dbReference type="KEGG" id="mtm:MYCTH_110951"/>
<dbReference type="RefSeq" id="XP_003662017.1">
    <property type="nucleotide sequence ID" value="XM_003661969.1"/>
</dbReference>
<reference evidence="2 3" key="1">
    <citation type="journal article" date="2011" name="Nat. Biotechnol.">
        <title>Comparative genomic analysis of the thermophilic biomass-degrading fungi Myceliophthora thermophila and Thielavia terrestris.</title>
        <authorList>
            <person name="Berka R.M."/>
            <person name="Grigoriev I.V."/>
            <person name="Otillar R."/>
            <person name="Salamov A."/>
            <person name="Grimwood J."/>
            <person name="Reid I."/>
            <person name="Ishmael N."/>
            <person name="John T."/>
            <person name="Darmond C."/>
            <person name="Moisan M.-C."/>
            <person name="Henrissat B."/>
            <person name="Coutinho P.M."/>
            <person name="Lombard V."/>
            <person name="Natvig D.O."/>
            <person name="Lindquist E."/>
            <person name="Schmutz J."/>
            <person name="Lucas S."/>
            <person name="Harris P."/>
            <person name="Powlowski J."/>
            <person name="Bellemare A."/>
            <person name="Taylor D."/>
            <person name="Butler G."/>
            <person name="de Vries R.P."/>
            <person name="Allijn I.E."/>
            <person name="van den Brink J."/>
            <person name="Ushinsky S."/>
            <person name="Storms R."/>
            <person name="Powell A.J."/>
            <person name="Paulsen I.T."/>
            <person name="Elbourne L.D.H."/>
            <person name="Baker S.E."/>
            <person name="Magnuson J."/>
            <person name="LaBoissiere S."/>
            <person name="Clutterbuck A.J."/>
            <person name="Martinez D."/>
            <person name="Wogulis M."/>
            <person name="de Leon A.L."/>
            <person name="Rey M.W."/>
            <person name="Tsang A."/>
        </authorList>
    </citation>
    <scope>NUCLEOTIDE SEQUENCE [LARGE SCALE GENOMIC DNA]</scope>
    <source>
        <strain evidence="3">ATCC 42464 / BCRC 31852 / DSM 1799</strain>
    </source>
</reference>
<gene>
    <name evidence="2" type="ORF">MYCTH_110951</name>
</gene>
<organism evidence="2 3">
    <name type="scientific">Thermothelomyces thermophilus (strain ATCC 42464 / BCRC 31852 / DSM 1799)</name>
    <name type="common">Sporotrichum thermophile</name>
    <dbReference type="NCBI Taxonomy" id="573729"/>
    <lineage>
        <taxon>Eukaryota</taxon>
        <taxon>Fungi</taxon>
        <taxon>Dikarya</taxon>
        <taxon>Ascomycota</taxon>
        <taxon>Pezizomycotina</taxon>
        <taxon>Sordariomycetes</taxon>
        <taxon>Sordariomycetidae</taxon>
        <taxon>Sordariales</taxon>
        <taxon>Chaetomiaceae</taxon>
        <taxon>Thermothelomyces</taxon>
    </lineage>
</organism>
<accession>G2QAY0</accession>
<protein>
    <submittedName>
        <fullName evidence="2">Uncharacterized protein</fullName>
    </submittedName>
</protein>
<evidence type="ECO:0000313" key="3">
    <source>
        <dbReference type="Proteomes" id="UP000007322"/>
    </source>
</evidence>
<feature type="compositionally biased region" description="Basic and acidic residues" evidence="1">
    <location>
        <begin position="1"/>
        <end position="10"/>
    </location>
</feature>
<dbReference type="HOGENOM" id="CLU_2039681_0_0_1"/>
<name>G2QAY0_THET4</name>
<dbReference type="Proteomes" id="UP000007322">
    <property type="component" value="Chromosome 2"/>
</dbReference>
<dbReference type="VEuPathDB" id="FungiDB:MYCTH_110951"/>